<organism evidence="2">
    <name type="scientific">Brassica campestris</name>
    <name type="common">Field mustard</name>
    <dbReference type="NCBI Taxonomy" id="3711"/>
    <lineage>
        <taxon>Eukaryota</taxon>
        <taxon>Viridiplantae</taxon>
        <taxon>Streptophyta</taxon>
        <taxon>Embryophyta</taxon>
        <taxon>Tracheophyta</taxon>
        <taxon>Spermatophyta</taxon>
        <taxon>Magnoliopsida</taxon>
        <taxon>eudicotyledons</taxon>
        <taxon>Gunneridae</taxon>
        <taxon>Pentapetalae</taxon>
        <taxon>rosids</taxon>
        <taxon>malvids</taxon>
        <taxon>Brassicales</taxon>
        <taxon>Brassicaceae</taxon>
        <taxon>Brassiceae</taxon>
        <taxon>Brassica</taxon>
    </lineage>
</organism>
<feature type="region of interest" description="Disordered" evidence="1">
    <location>
        <begin position="1"/>
        <end position="73"/>
    </location>
</feature>
<feature type="region of interest" description="Disordered" evidence="1">
    <location>
        <begin position="441"/>
        <end position="484"/>
    </location>
</feature>
<protein>
    <recommendedName>
        <fullName evidence="3">Cystatin domain-containing protein</fullName>
    </recommendedName>
</protein>
<dbReference type="EMBL" id="LR031572">
    <property type="protein sequence ID" value="VDC78921.1"/>
    <property type="molecule type" value="Genomic_DNA"/>
</dbReference>
<feature type="compositionally biased region" description="Basic and acidic residues" evidence="1">
    <location>
        <begin position="1"/>
        <end position="12"/>
    </location>
</feature>
<evidence type="ECO:0000256" key="1">
    <source>
        <dbReference type="SAM" id="MobiDB-lite"/>
    </source>
</evidence>
<feature type="compositionally biased region" description="Acidic residues" evidence="1">
    <location>
        <begin position="441"/>
        <end position="452"/>
    </location>
</feature>
<dbReference type="PANTHER" id="PTHR31228:SF28">
    <property type="entry name" value="CYSTATIN DOMAIN-CONTAINING PROTEIN"/>
    <property type="match status" value="1"/>
</dbReference>
<sequence>MKTDDAKAKLDSTEVESDSSVSKKPKIEDEDDTCMEDEGDSDSNNPFLWSTDEEDDDSPTINYSNLQDPEPEWDKDSYDGYELEFDPDGREGFSSDKAYQEFREYKTKAFENRGFLDDPFRSIYPIRDLDDLWTTTTNRQYLTDIASLCVKKLNEEKGMSVEVVSIVRGNLKPGGGWKLYITFMARGYPNGPLVEFCLNVSYIFGRCLLSGNMYLIMVINKTTLSNINVSLYSIRFKLFGLFHSTATMKGDDVSVKRASTEVESDASVSKKPKIEDEDDTSMEEESDSDNEGLWSVDAEDDGDVVRSPTINYSNLQDPEPEWDKDSYDGYELKFDPDGREGFSSDKAYQDFREYKTKAFENRGFLDDPFRSIYPILDLDDLWTTTTKRQYLTDIASLCVKKLNEEKGMSVEVVSIVRGTLKPGGGWKLYITFMAREYSDDDTCMEDEGDSDSDSNNPFLWSTDEEKDDSPTINYSNLQDPEPEWDKDSYDGYELEFDPDGREGFSSDKAYQDFREYKTKAFKSRGFFEDPFRSIYPIIDLEGPWSDTTNVTRRQYLANIASLCVKKLNEQNVSRRSSVEVVSVVRGNLKPGGGYKLYITFMAREYPDGPLVEYQAKAMDFAGGRKPPFPILCRPASSIS</sequence>
<feature type="compositionally biased region" description="Acidic residues" evidence="1">
    <location>
        <begin position="275"/>
        <end position="290"/>
    </location>
</feature>
<feature type="compositionally biased region" description="Acidic residues" evidence="1">
    <location>
        <begin position="28"/>
        <end position="41"/>
    </location>
</feature>
<name>A0A3P6A2I5_BRACM</name>
<dbReference type="AlphaFoldDB" id="A0A3P6A2I5"/>
<proteinExistence type="predicted"/>
<gene>
    <name evidence="2" type="ORF">BRAA03T10139Z</name>
</gene>
<evidence type="ECO:0000313" key="2">
    <source>
        <dbReference type="EMBL" id="VDC78921.1"/>
    </source>
</evidence>
<dbReference type="InterPro" id="IPR006525">
    <property type="entry name" value="Cystatin-related_pln"/>
</dbReference>
<dbReference type="NCBIfam" id="TIGR01638">
    <property type="entry name" value="Atha_cystat_rel"/>
    <property type="match status" value="3"/>
</dbReference>
<evidence type="ECO:0008006" key="3">
    <source>
        <dbReference type="Google" id="ProtNLM"/>
    </source>
</evidence>
<dbReference type="PANTHER" id="PTHR31228">
    <property type="entry name" value="CYSTATIN/MONELLIN SUPERFAMILY PROTEIN"/>
    <property type="match status" value="1"/>
</dbReference>
<accession>A0A3P6A2I5</accession>
<reference evidence="2" key="1">
    <citation type="submission" date="2018-11" db="EMBL/GenBank/DDBJ databases">
        <authorList>
            <consortium name="Genoscope - CEA"/>
            <person name="William W."/>
        </authorList>
    </citation>
    <scope>NUCLEOTIDE SEQUENCE</scope>
</reference>
<feature type="region of interest" description="Disordered" evidence="1">
    <location>
        <begin position="259"/>
        <end position="328"/>
    </location>
</feature>